<feature type="region of interest" description="Disordered" evidence="1">
    <location>
        <begin position="116"/>
        <end position="136"/>
    </location>
</feature>
<feature type="compositionally biased region" description="Low complexity" evidence="1">
    <location>
        <begin position="69"/>
        <end position="83"/>
    </location>
</feature>
<keyword evidence="3" id="KW-1185">Reference proteome</keyword>
<feature type="region of interest" description="Disordered" evidence="1">
    <location>
        <begin position="1"/>
        <end position="24"/>
    </location>
</feature>
<sequence>MTMRHLSRGEQLSPPLPLSPQTDSINDRLLPASLSSRLHFSTVTIDSSAIVGRRLCVLSPSPYEPPPQSSASSLSDESSLFPSHRSPKNLLPTLMVFPFPLLFEHTIASTLTLNPESSHQFSCRPPPSSPTSNIAY</sequence>
<protein>
    <submittedName>
        <fullName evidence="2">Uncharacterized protein</fullName>
    </submittedName>
</protein>
<evidence type="ECO:0000313" key="2">
    <source>
        <dbReference type="EMBL" id="CAI9295785.1"/>
    </source>
</evidence>
<organism evidence="2 3">
    <name type="scientific">Lactuca saligna</name>
    <name type="common">Willowleaf lettuce</name>
    <dbReference type="NCBI Taxonomy" id="75948"/>
    <lineage>
        <taxon>Eukaryota</taxon>
        <taxon>Viridiplantae</taxon>
        <taxon>Streptophyta</taxon>
        <taxon>Embryophyta</taxon>
        <taxon>Tracheophyta</taxon>
        <taxon>Spermatophyta</taxon>
        <taxon>Magnoliopsida</taxon>
        <taxon>eudicotyledons</taxon>
        <taxon>Gunneridae</taxon>
        <taxon>Pentapetalae</taxon>
        <taxon>asterids</taxon>
        <taxon>campanulids</taxon>
        <taxon>Asterales</taxon>
        <taxon>Asteraceae</taxon>
        <taxon>Cichorioideae</taxon>
        <taxon>Cichorieae</taxon>
        <taxon>Lactucinae</taxon>
        <taxon>Lactuca</taxon>
    </lineage>
</organism>
<name>A0AA35ZN67_LACSI</name>
<evidence type="ECO:0000313" key="3">
    <source>
        <dbReference type="Proteomes" id="UP001177003"/>
    </source>
</evidence>
<proteinExistence type="predicted"/>
<gene>
    <name evidence="2" type="ORF">LSALG_LOCUS34709</name>
</gene>
<evidence type="ECO:0000256" key="1">
    <source>
        <dbReference type="SAM" id="MobiDB-lite"/>
    </source>
</evidence>
<accession>A0AA35ZN67</accession>
<reference evidence="2" key="1">
    <citation type="submission" date="2023-04" db="EMBL/GenBank/DDBJ databases">
        <authorList>
            <person name="Vijverberg K."/>
            <person name="Xiong W."/>
            <person name="Schranz E."/>
        </authorList>
    </citation>
    <scope>NUCLEOTIDE SEQUENCE</scope>
</reference>
<feature type="region of interest" description="Disordered" evidence="1">
    <location>
        <begin position="61"/>
        <end position="89"/>
    </location>
</feature>
<dbReference type="Proteomes" id="UP001177003">
    <property type="component" value="Chromosome 8"/>
</dbReference>
<dbReference type="EMBL" id="OX465084">
    <property type="protein sequence ID" value="CAI9295785.1"/>
    <property type="molecule type" value="Genomic_DNA"/>
</dbReference>
<dbReference type="AlphaFoldDB" id="A0AA35ZN67"/>